<reference evidence="1 2" key="1">
    <citation type="submission" date="2019-03" db="EMBL/GenBank/DDBJ databases">
        <title>Genomic Encyclopedia of Archaeal and Bacterial Type Strains, Phase II (KMG-II): from individual species to whole genera.</title>
        <authorList>
            <person name="Goeker M."/>
        </authorList>
    </citation>
    <scope>NUCLEOTIDE SEQUENCE [LARGE SCALE GENOMIC DNA]</scope>
    <source>
        <strain evidence="1 2">DSM 28213</strain>
    </source>
</reference>
<evidence type="ECO:0000313" key="2">
    <source>
        <dbReference type="Proteomes" id="UP000295215"/>
    </source>
</evidence>
<evidence type="ECO:0000313" key="1">
    <source>
        <dbReference type="EMBL" id="TDS65002.1"/>
    </source>
</evidence>
<name>A0A4R7F5P1_9FLAO</name>
<accession>A0A4R7F5P1</accession>
<comment type="caution">
    <text evidence="1">The sequence shown here is derived from an EMBL/GenBank/DDBJ whole genome shotgun (WGS) entry which is preliminary data.</text>
</comment>
<keyword evidence="2" id="KW-1185">Reference proteome</keyword>
<dbReference type="AlphaFoldDB" id="A0A4R7F5P1"/>
<dbReference type="Proteomes" id="UP000295215">
    <property type="component" value="Unassembled WGS sequence"/>
</dbReference>
<proteinExistence type="predicted"/>
<dbReference type="RefSeq" id="WP_133711613.1">
    <property type="nucleotide sequence ID" value="NZ_SOAG01000003.1"/>
</dbReference>
<dbReference type="EMBL" id="SOAG01000003">
    <property type="protein sequence ID" value="TDS65002.1"/>
    <property type="molecule type" value="Genomic_DNA"/>
</dbReference>
<gene>
    <name evidence="1" type="ORF">C8P70_10322</name>
</gene>
<dbReference type="OrthoDB" id="1453969at2"/>
<organism evidence="1 2">
    <name type="scientific">Myroides indicus</name>
    <dbReference type="NCBI Taxonomy" id="1323422"/>
    <lineage>
        <taxon>Bacteria</taxon>
        <taxon>Pseudomonadati</taxon>
        <taxon>Bacteroidota</taxon>
        <taxon>Flavobacteriia</taxon>
        <taxon>Flavobacteriales</taxon>
        <taxon>Flavobacteriaceae</taxon>
        <taxon>Myroides</taxon>
    </lineage>
</organism>
<sequence>MKTVFPKQLKIIDLETEYNNFLKKLEKAQLNNQKTIYLDELSYDLHLKLISENYRIKKIIKNSLALGFIRKRTKQYCILLS</sequence>
<protein>
    <submittedName>
        <fullName evidence="1">Uncharacterized protein</fullName>
    </submittedName>
</protein>